<dbReference type="Pfam" id="PF04149">
    <property type="entry name" value="DUF397"/>
    <property type="match status" value="1"/>
</dbReference>
<dbReference type="EMBL" id="JBHYTS010000003">
    <property type="protein sequence ID" value="MFE1749497.1"/>
    <property type="molecule type" value="Genomic_DNA"/>
</dbReference>
<accession>A0ABW6GYW6</accession>
<feature type="domain" description="DUF397" evidence="1">
    <location>
        <begin position="13"/>
        <end position="68"/>
    </location>
</feature>
<proteinExistence type="predicted"/>
<name>A0ABW6GYW6_9ACTN</name>
<comment type="caution">
    <text evidence="2">The sequence shown here is derived from an EMBL/GenBank/DDBJ whole genome shotgun (WGS) entry which is preliminary data.</text>
</comment>
<organism evidence="2 3">
    <name type="scientific">Streptomyces anandii</name>
    <dbReference type="NCBI Taxonomy" id="285454"/>
    <lineage>
        <taxon>Bacteria</taxon>
        <taxon>Bacillati</taxon>
        <taxon>Actinomycetota</taxon>
        <taxon>Actinomycetes</taxon>
        <taxon>Kitasatosporales</taxon>
        <taxon>Streptomycetaceae</taxon>
        <taxon>Streptomyces</taxon>
    </lineage>
</organism>
<gene>
    <name evidence="2" type="ORF">ACFW88_02895</name>
</gene>
<dbReference type="RefSeq" id="WP_381839616.1">
    <property type="nucleotide sequence ID" value="NZ_JBHYTS010000003.1"/>
</dbReference>
<dbReference type="Proteomes" id="UP001599756">
    <property type="component" value="Unassembled WGS sequence"/>
</dbReference>
<dbReference type="InterPro" id="IPR007278">
    <property type="entry name" value="DUF397"/>
</dbReference>
<keyword evidence="3" id="KW-1185">Reference proteome</keyword>
<evidence type="ECO:0000313" key="3">
    <source>
        <dbReference type="Proteomes" id="UP001599756"/>
    </source>
</evidence>
<sequence>MEKSTREYDLTWADWHKSSYSGGEGGNCLEMASVRGTPIPVIRDSKTPLGPKLTFRTETWSTFVEKVKHG</sequence>
<evidence type="ECO:0000259" key="1">
    <source>
        <dbReference type="Pfam" id="PF04149"/>
    </source>
</evidence>
<protein>
    <submittedName>
        <fullName evidence="2">DUF397 domain-containing protein</fullName>
    </submittedName>
</protein>
<evidence type="ECO:0000313" key="2">
    <source>
        <dbReference type="EMBL" id="MFE1749497.1"/>
    </source>
</evidence>
<reference evidence="2 3" key="1">
    <citation type="submission" date="2024-09" db="EMBL/GenBank/DDBJ databases">
        <title>The Natural Products Discovery Center: Release of the First 8490 Sequenced Strains for Exploring Actinobacteria Biosynthetic Diversity.</title>
        <authorList>
            <person name="Kalkreuter E."/>
            <person name="Kautsar S.A."/>
            <person name="Yang D."/>
            <person name="Bader C.D."/>
            <person name="Teijaro C.N."/>
            <person name="Fluegel L."/>
            <person name="Davis C.M."/>
            <person name="Simpson J.R."/>
            <person name="Lauterbach L."/>
            <person name="Steele A.D."/>
            <person name="Gui C."/>
            <person name="Meng S."/>
            <person name="Li G."/>
            <person name="Viehrig K."/>
            <person name="Ye F."/>
            <person name="Su P."/>
            <person name="Kiefer A.F."/>
            <person name="Nichols A."/>
            <person name="Cepeda A.J."/>
            <person name="Yan W."/>
            <person name="Fan B."/>
            <person name="Jiang Y."/>
            <person name="Adhikari A."/>
            <person name="Zheng C.-J."/>
            <person name="Schuster L."/>
            <person name="Cowan T.M."/>
            <person name="Smanski M.J."/>
            <person name="Chevrette M.G."/>
            <person name="De Carvalho L.P.S."/>
            <person name="Shen B."/>
        </authorList>
    </citation>
    <scope>NUCLEOTIDE SEQUENCE [LARGE SCALE GENOMIC DNA]</scope>
    <source>
        <strain evidence="2 3">NPDC059500</strain>
    </source>
</reference>